<evidence type="ECO:0000256" key="1">
    <source>
        <dbReference type="SAM" id="MobiDB-lite"/>
    </source>
</evidence>
<protein>
    <submittedName>
        <fullName evidence="2">Uncharacterized protein</fullName>
    </submittedName>
</protein>
<dbReference type="Proteomes" id="UP000001692">
    <property type="component" value="Chromosome 1"/>
</dbReference>
<evidence type="ECO:0000313" key="3">
    <source>
        <dbReference type="Proteomes" id="UP000001692"/>
    </source>
</evidence>
<organism evidence="2 3">
    <name type="scientific">Cupriavidus taiwanensis (strain DSM 17343 / BCRC 17206 / CCUG 44338 / CIP 107171 / LMG 19424 / R1)</name>
    <name type="common">Ralstonia taiwanensis (strain LMG 19424)</name>
    <dbReference type="NCBI Taxonomy" id="977880"/>
    <lineage>
        <taxon>Bacteria</taxon>
        <taxon>Pseudomonadati</taxon>
        <taxon>Pseudomonadota</taxon>
        <taxon>Betaproteobacteria</taxon>
        <taxon>Burkholderiales</taxon>
        <taxon>Burkholderiaceae</taxon>
        <taxon>Cupriavidus</taxon>
    </lineage>
</organism>
<reference evidence="2 3" key="1">
    <citation type="journal article" date="2008" name="Genome Res.">
        <title>Genome sequence of the beta-rhizobium Cupriavidus taiwanensis and comparative genomics of rhizobia.</title>
        <authorList>
            <person name="Amadou C."/>
            <person name="Pascal G."/>
            <person name="Mangenot S."/>
            <person name="Glew M."/>
            <person name="Bontemps C."/>
            <person name="Capela D."/>
            <person name="Carrere S."/>
            <person name="Cruveiller S."/>
            <person name="Dossat C."/>
            <person name="Lajus A."/>
            <person name="Marchetti M."/>
            <person name="Poinsot V."/>
            <person name="Rouy Z."/>
            <person name="Servin B."/>
            <person name="Saad M."/>
            <person name="Schenowitz C."/>
            <person name="Barbe V."/>
            <person name="Batut J."/>
            <person name="Medigue C."/>
            <person name="Masson-Boivin C."/>
        </authorList>
    </citation>
    <scope>NUCLEOTIDE SEQUENCE [LARGE SCALE GENOMIC DNA]</scope>
    <source>
        <strain evidence="3">DSM 17343 / BCRC 17206 / CCUG 44338 / CIP 107171 / LMG 19424 / R1</strain>
    </source>
</reference>
<sequence>MPKPSATLAPDSCGGPTTGRLSAGPHRDAIDRNYQIPHYRGCCKVVTITLFAASRCQAFQAAARHRTRISGAGWPFRRQSGVPCPDNKPFIGGQHASGHPGSSLSIGGGTSARALTCRRRFAFATPRLPAFTSMWPCPARACLCASFAAAFAATCVAAAG</sequence>
<gene>
    <name evidence="2" type="ORF">RALTA_ACDS2467000R</name>
</gene>
<dbReference type="HOGENOM" id="CLU_1649320_0_0_4"/>
<dbReference type="AlphaFoldDB" id="B3R5T9"/>
<name>B3R5T9_CUPTR</name>
<keyword evidence="3" id="KW-1185">Reference proteome</keyword>
<accession>B3R5T9</accession>
<feature type="region of interest" description="Disordered" evidence="1">
    <location>
        <begin position="1"/>
        <end position="27"/>
    </location>
</feature>
<proteinExistence type="predicted"/>
<dbReference type="KEGG" id="cti:RALTA_A2467000R"/>
<dbReference type="EMBL" id="CU633749">
    <property type="protein sequence ID" value="CAQ70264.1"/>
    <property type="molecule type" value="Genomic_DNA"/>
</dbReference>
<evidence type="ECO:0000313" key="2">
    <source>
        <dbReference type="EMBL" id="CAQ70264.1"/>
    </source>
</evidence>